<dbReference type="SUPFAM" id="SSF53822">
    <property type="entry name" value="Periplasmic binding protein-like I"/>
    <property type="match status" value="1"/>
</dbReference>
<sequence>MPGGMHMTASVPPLPKIELLIDALEQLVTLPPGRRGPAPQILLTQLTEGPEAGRIADGLCARFSAGGRARVPFAQVAGEAEAPRQEHVGATFQKIEEELLRNRPGGFGRLRLPQFRLMCGIVEADLAGCPSGTQATELRNRSYEAHCARSVFLSALQAVSGGEEPPPSIPGTAWYWLRRPLFGLLPRWWYGRRHGRRMTRKGSWYRTWAELPEGGPGFFADACRLTVGAPGAARREPIVDVLLRALLADLERAFRHPRLSPWGRRRRHRVVLVFPQPPAIGDDTGRLLEQFPQAVEHTGCTGVMLTAAVRPGRERTESFAEAAITLKSWIGTTGAGGARVVRVGVEPHADDEDAARWLGRYPEIAVGRSRSDAAPRVEAAVAAVAGVTVLGLLGGYGVAVVTARSDTACLGGSGGDSAGRSRLPKKSPQEVYQQAVDAIDEQNEKAVKAARSGAVVRTVGYLGVPVTADDWSETKYSGAIPEVRGIALAQEEINEEAADQKSSKVWLKVRVMDAGERFSEAPAVAEKLKKEIKAAERAGEGEQFLGVVGLGQSRPDTLRARDILAGAGLPLIGTAATAEEMQNSPMYRQVAPDNHREAGIAAAFARHANIVQTGPRTCAPARKAVVIGDPTDIYSANLSDRFAEKFGDVHHIWYPVRRPSASPSAEQKARGDEWVSHTSQMVTSICRRLKEEPRTVVYWAARAHEFQNFLTDFDRLTGCNGQSTVLGGNDLDNAVVEQQRPSEKHLRLRLYYAAQALAKDSSPNVKGDDFRRRYAAAYKSDLWSNDARVPLASDALGVLSEGISAAYQSAGTAPFGRGGVQSALDRGVGGAEGLRGATGSLIYGEGAKVPVNKRLLILHDTRGGSPEIALECGIRDSGDEAKTWGPRGAFDCPRDQDDDEDGKGDD</sequence>
<dbReference type="Gene3D" id="3.40.50.2300">
    <property type="match status" value="2"/>
</dbReference>
<dbReference type="EMBL" id="GG657754">
    <property type="protein sequence ID" value="EFL23308.1"/>
    <property type="molecule type" value="Genomic_DNA"/>
</dbReference>
<accession>D9WG92</accession>
<dbReference type="AlphaFoldDB" id="D9WG92"/>
<gene>
    <name evidence="2" type="ORF">SSOG_03022</name>
</gene>
<reference evidence="2 3" key="1">
    <citation type="submission" date="2009-02" db="EMBL/GenBank/DDBJ databases">
        <title>Annotation of Streptomyces hygroscopicus strain ATCC 53653.</title>
        <authorList>
            <consortium name="The Broad Institute Genome Sequencing Platform"/>
            <consortium name="Broad Institute Microbial Sequencing Center"/>
            <person name="Fischbach M."/>
            <person name="Godfrey P."/>
            <person name="Ward D."/>
            <person name="Young S."/>
            <person name="Zeng Q."/>
            <person name="Koehrsen M."/>
            <person name="Alvarado L."/>
            <person name="Berlin A.M."/>
            <person name="Bochicchio J."/>
            <person name="Borenstein D."/>
            <person name="Chapman S.B."/>
            <person name="Chen Z."/>
            <person name="Engels R."/>
            <person name="Freedman E."/>
            <person name="Gellesch M."/>
            <person name="Goldberg J."/>
            <person name="Griggs A."/>
            <person name="Gujja S."/>
            <person name="Heilman E.R."/>
            <person name="Heiman D.I."/>
            <person name="Hepburn T.A."/>
            <person name="Howarth C."/>
            <person name="Jen D."/>
            <person name="Larson L."/>
            <person name="Lewis B."/>
            <person name="Mehta T."/>
            <person name="Park D."/>
            <person name="Pearson M."/>
            <person name="Richards J."/>
            <person name="Roberts A."/>
            <person name="Saif S."/>
            <person name="Shea T.D."/>
            <person name="Shenoy N."/>
            <person name="Sisk P."/>
            <person name="Stolte C."/>
            <person name="Sykes S.N."/>
            <person name="Thomson T."/>
            <person name="Walk T."/>
            <person name="White J."/>
            <person name="Yandava C."/>
            <person name="Straight P."/>
            <person name="Clardy J."/>
            <person name="Hung D."/>
            <person name="Kolter R."/>
            <person name="Mekalanos J."/>
            <person name="Walker S."/>
            <person name="Walsh C.T."/>
            <person name="Wieland-Brown L.C."/>
            <person name="Haas B."/>
            <person name="Nusbaum C."/>
            <person name="Birren B."/>
        </authorList>
    </citation>
    <scope>NUCLEOTIDE SEQUENCE [LARGE SCALE GENOMIC DNA]</scope>
    <source>
        <strain evidence="2 3">ATCC 53653</strain>
    </source>
</reference>
<evidence type="ECO:0000313" key="3">
    <source>
        <dbReference type="Proteomes" id="UP000003963"/>
    </source>
</evidence>
<proteinExistence type="predicted"/>
<organism evidence="2 3">
    <name type="scientific">Streptomyces himastatinicus ATCC 53653</name>
    <dbReference type="NCBI Taxonomy" id="457427"/>
    <lineage>
        <taxon>Bacteria</taxon>
        <taxon>Bacillati</taxon>
        <taxon>Actinomycetota</taxon>
        <taxon>Actinomycetes</taxon>
        <taxon>Kitasatosporales</taxon>
        <taxon>Streptomycetaceae</taxon>
        <taxon>Streptomyces</taxon>
        <taxon>Streptomyces violaceusniger group</taxon>
    </lineage>
</organism>
<dbReference type="Proteomes" id="UP000003963">
    <property type="component" value="Unassembled WGS sequence"/>
</dbReference>
<dbReference type="HOGENOM" id="CLU_318826_0_0_11"/>
<evidence type="ECO:0000256" key="1">
    <source>
        <dbReference type="SAM" id="MobiDB-lite"/>
    </source>
</evidence>
<keyword evidence="3" id="KW-1185">Reference proteome</keyword>
<protein>
    <submittedName>
        <fullName evidence="2">LigA protein</fullName>
    </submittedName>
</protein>
<name>D9WG92_9ACTN</name>
<evidence type="ECO:0000313" key="2">
    <source>
        <dbReference type="EMBL" id="EFL23308.1"/>
    </source>
</evidence>
<feature type="region of interest" description="Disordered" evidence="1">
    <location>
        <begin position="878"/>
        <end position="906"/>
    </location>
</feature>
<dbReference type="STRING" id="457427.SSOG_03022"/>
<feature type="compositionally biased region" description="Acidic residues" evidence="1">
    <location>
        <begin position="896"/>
        <end position="906"/>
    </location>
</feature>
<dbReference type="InterPro" id="IPR028082">
    <property type="entry name" value="Peripla_BP_I"/>
</dbReference>